<evidence type="ECO:0000313" key="7">
    <source>
        <dbReference type="Proteomes" id="UP000521199"/>
    </source>
</evidence>
<evidence type="ECO:0000313" key="6">
    <source>
        <dbReference type="EMBL" id="MBB5209562.1"/>
    </source>
</evidence>
<proteinExistence type="predicted"/>
<evidence type="ECO:0000256" key="4">
    <source>
        <dbReference type="SAM" id="Phobius"/>
    </source>
</evidence>
<keyword evidence="7" id="KW-1185">Reference proteome</keyword>
<protein>
    <submittedName>
        <fullName evidence="6">HlyD family secretion protein</fullName>
    </submittedName>
</protein>
<feature type="transmembrane region" description="Helical" evidence="4">
    <location>
        <begin position="23"/>
        <end position="43"/>
    </location>
</feature>
<comment type="caution">
    <text evidence="6">The sequence shown here is derived from an EMBL/GenBank/DDBJ whole genome shotgun (WGS) entry which is preliminary data.</text>
</comment>
<evidence type="ECO:0000256" key="2">
    <source>
        <dbReference type="ARBA" id="ARBA00023054"/>
    </source>
</evidence>
<comment type="subcellular location">
    <subcellularLocation>
        <location evidence="1">Cell envelope</location>
    </subcellularLocation>
</comment>
<feature type="coiled-coil region" evidence="3">
    <location>
        <begin position="115"/>
        <end position="174"/>
    </location>
</feature>
<dbReference type="Gene3D" id="2.40.30.170">
    <property type="match status" value="1"/>
</dbReference>
<name>A0A7W8D8I0_9GAMM</name>
<organism evidence="6 7">
    <name type="scientific">Chiayiivirga flava</name>
    <dbReference type="NCBI Taxonomy" id="659595"/>
    <lineage>
        <taxon>Bacteria</taxon>
        <taxon>Pseudomonadati</taxon>
        <taxon>Pseudomonadota</taxon>
        <taxon>Gammaproteobacteria</taxon>
        <taxon>Lysobacterales</taxon>
        <taxon>Lysobacteraceae</taxon>
        <taxon>Chiayiivirga</taxon>
    </lineage>
</organism>
<dbReference type="SUPFAM" id="SSF111369">
    <property type="entry name" value="HlyD-like secretion proteins"/>
    <property type="match status" value="1"/>
</dbReference>
<sequence length="424" mass="45729">MIRDTSAQDRVIAATPASKSRRYLLIGAIALAVLLLLVALPTLGRWVGAERAVGAQSLRFATVERGDLLRDVSVQGRIVAAVSPTLYAPVAGTVTLKTRAGETVKQGDPLALIDSPELNNELERERATLQELEVEVERQRIASERQKLTTRRTADDAQVALSAAQREMDRAEAAWAKQAMSQVDYQRAKDTLRTAQIGAAHAGSDAGLEIKAVQFELQTREHQLARQRLVVADLERRVDELNVRSPVAGVVGTVAIADRAVVAANTALMIVVDLSQLEVEIDVPESYADDLGIGMDAEIRYGNQTYAGKLSAISPEVVESQVTARVRFEGGLPPGMRQNQRVSTRVLMEAKPDVLLVQRGSFVDSSGGRYAYVVDGDIATRRPIEIGSASLAAVEIVAGLNEGDRIVISGTDAFEDSETILISD</sequence>
<dbReference type="Pfam" id="PF25967">
    <property type="entry name" value="RND-MFP_C"/>
    <property type="match status" value="1"/>
</dbReference>
<accession>A0A7W8D8I0</accession>
<dbReference type="Gene3D" id="2.40.420.20">
    <property type="match status" value="1"/>
</dbReference>
<dbReference type="Gene3D" id="2.40.50.100">
    <property type="match status" value="1"/>
</dbReference>
<dbReference type="RefSeq" id="WP_183962102.1">
    <property type="nucleotide sequence ID" value="NZ_JACHHP010000007.1"/>
</dbReference>
<evidence type="ECO:0000256" key="1">
    <source>
        <dbReference type="ARBA" id="ARBA00004196"/>
    </source>
</evidence>
<dbReference type="AlphaFoldDB" id="A0A7W8D8I0"/>
<gene>
    <name evidence="6" type="ORF">HNQ52_003134</name>
</gene>
<reference evidence="6 7" key="1">
    <citation type="submission" date="2020-08" db="EMBL/GenBank/DDBJ databases">
        <title>Genomic Encyclopedia of Type Strains, Phase IV (KMG-IV): sequencing the most valuable type-strain genomes for metagenomic binning, comparative biology and taxonomic classification.</title>
        <authorList>
            <person name="Goeker M."/>
        </authorList>
    </citation>
    <scope>NUCLEOTIDE SEQUENCE [LARGE SCALE GENOMIC DNA]</scope>
    <source>
        <strain evidence="6 7">DSM 24163</strain>
    </source>
</reference>
<dbReference type="PANTHER" id="PTHR32347:SF14">
    <property type="entry name" value="EFFLUX SYSTEM COMPONENT YKNX-RELATED"/>
    <property type="match status" value="1"/>
</dbReference>
<dbReference type="InterPro" id="IPR058627">
    <property type="entry name" value="MdtA-like_C"/>
</dbReference>
<evidence type="ECO:0000259" key="5">
    <source>
        <dbReference type="Pfam" id="PF25967"/>
    </source>
</evidence>
<keyword evidence="4" id="KW-0812">Transmembrane</keyword>
<keyword evidence="2 3" id="KW-0175">Coiled coil</keyword>
<keyword evidence="4" id="KW-0472">Membrane</keyword>
<keyword evidence="4" id="KW-1133">Transmembrane helix</keyword>
<dbReference type="GO" id="GO:0030313">
    <property type="term" value="C:cell envelope"/>
    <property type="evidence" value="ECO:0007669"/>
    <property type="project" value="UniProtKB-SubCell"/>
</dbReference>
<evidence type="ECO:0000256" key="3">
    <source>
        <dbReference type="SAM" id="Coils"/>
    </source>
</evidence>
<dbReference type="EMBL" id="JACHHP010000007">
    <property type="protein sequence ID" value="MBB5209562.1"/>
    <property type="molecule type" value="Genomic_DNA"/>
</dbReference>
<dbReference type="PANTHER" id="PTHR32347">
    <property type="entry name" value="EFFLUX SYSTEM COMPONENT YKNX-RELATED"/>
    <property type="match status" value="1"/>
</dbReference>
<dbReference type="Proteomes" id="UP000521199">
    <property type="component" value="Unassembled WGS sequence"/>
</dbReference>
<feature type="domain" description="Multidrug resistance protein MdtA-like C-terminal permuted SH3" evidence="5">
    <location>
        <begin position="366"/>
        <end position="412"/>
    </location>
</feature>
<dbReference type="InterPro" id="IPR050465">
    <property type="entry name" value="UPF0194_transport"/>
</dbReference>